<dbReference type="InterPro" id="IPR039362">
    <property type="entry name" value="ATG29_sf"/>
</dbReference>
<comment type="function">
    <text evidence="7">Plays a role in autophagy. Functions at the preautophagosomal structure (PAS) in order to form normal autophagosomes under starvation conditions. Also plays a role in mitophagy and regulation of filamentous growth.</text>
</comment>
<gene>
    <name evidence="10" type="ORF">M501DRAFT_954368</name>
</gene>
<feature type="compositionally biased region" description="Low complexity" evidence="8">
    <location>
        <begin position="370"/>
        <end position="380"/>
    </location>
</feature>
<dbReference type="PANTHER" id="PTHR40012">
    <property type="entry name" value="AUTOPHAGY-RELATED PROTEIN 29"/>
    <property type="match status" value="1"/>
</dbReference>
<dbReference type="AlphaFoldDB" id="A0A9P4SB41"/>
<evidence type="ECO:0000256" key="8">
    <source>
        <dbReference type="SAM" id="MobiDB-lite"/>
    </source>
</evidence>
<sequence>MSPPSQAGPASKGTHSRKPSANLAPKAETKTPKRQPPPEPEVHYTVLIRLPFARGDFVDPPLVEWDAAKDKQLWKIISRSPKTGDLDWQELANKFQVSPTFILQQAAWLYERHLSHVKAQMKKVGALNATPSLGSERVATPAGGVPMHRLGSGGRGSCAPSALSIRPKESPLLKGEASVPGTPRPVSTLSRTPSTNTITQSRLLPSSFRHPPIRRRPTPPTGASSPASTSSSSSTSSETKETNLTHRSQIFRRAPRHKAKPHPALSTLSSGPETAAEEDSESSSHSLPFARVAAGGPDPGATTTLPKQGRAEGKKPAVDSSASSLASASVSASGQGQRGERERKPGPLSPRRRAELARLSPRGKRREGSEGSPSMGSSFSDLDDTSVTQSALEEALLSNMQHGGLSRISTLSQAIRSKYL</sequence>
<evidence type="ECO:0000256" key="4">
    <source>
        <dbReference type="ARBA" id="ARBA00022448"/>
    </source>
</evidence>
<evidence type="ECO:0000259" key="9">
    <source>
        <dbReference type="Pfam" id="PF18388"/>
    </source>
</evidence>
<evidence type="ECO:0000313" key="11">
    <source>
        <dbReference type="Proteomes" id="UP000799429"/>
    </source>
</evidence>
<organism evidence="10 11">
    <name type="scientific">Patellaria atrata CBS 101060</name>
    <dbReference type="NCBI Taxonomy" id="1346257"/>
    <lineage>
        <taxon>Eukaryota</taxon>
        <taxon>Fungi</taxon>
        <taxon>Dikarya</taxon>
        <taxon>Ascomycota</taxon>
        <taxon>Pezizomycotina</taxon>
        <taxon>Dothideomycetes</taxon>
        <taxon>Dothideomycetes incertae sedis</taxon>
        <taxon>Patellariales</taxon>
        <taxon>Patellariaceae</taxon>
        <taxon>Patellaria</taxon>
    </lineage>
</organism>
<keyword evidence="11" id="KW-1185">Reference proteome</keyword>
<dbReference type="InterPro" id="IPR039113">
    <property type="entry name" value="ATG29"/>
</dbReference>
<evidence type="ECO:0000256" key="7">
    <source>
        <dbReference type="ARBA" id="ARBA00060351"/>
    </source>
</evidence>
<dbReference type="PANTHER" id="PTHR40012:SF1">
    <property type="entry name" value="AUTOPHAGY-RELATED PROTEIN 29"/>
    <property type="match status" value="1"/>
</dbReference>
<feature type="compositionally biased region" description="Low complexity" evidence="8">
    <location>
        <begin position="318"/>
        <end position="333"/>
    </location>
</feature>
<comment type="subcellular location">
    <subcellularLocation>
        <location evidence="1">Preautophagosomal structure</location>
    </subcellularLocation>
</comment>
<feature type="region of interest" description="Disordered" evidence="8">
    <location>
        <begin position="135"/>
        <end position="388"/>
    </location>
</feature>
<protein>
    <recommendedName>
        <fullName evidence="3">Autophagy-related protein 29</fullName>
    </recommendedName>
</protein>
<dbReference type="OrthoDB" id="21072at2759"/>
<proteinExistence type="inferred from homology"/>
<feature type="domain" description="Atg29 N-terminal" evidence="9">
    <location>
        <begin position="44"/>
        <end position="97"/>
    </location>
</feature>
<keyword evidence="6" id="KW-0072">Autophagy</keyword>
<feature type="compositionally biased region" description="Polar residues" evidence="8">
    <location>
        <begin position="185"/>
        <end position="204"/>
    </location>
</feature>
<feature type="compositionally biased region" description="Basic residues" evidence="8">
    <location>
        <begin position="249"/>
        <end position="261"/>
    </location>
</feature>
<evidence type="ECO:0000256" key="5">
    <source>
        <dbReference type="ARBA" id="ARBA00022927"/>
    </source>
</evidence>
<comment type="similarity">
    <text evidence="2">Belongs to the ATG29 family.</text>
</comment>
<name>A0A9P4SB41_9PEZI</name>
<dbReference type="Proteomes" id="UP000799429">
    <property type="component" value="Unassembled WGS sequence"/>
</dbReference>
<keyword evidence="5" id="KW-0653">Protein transport</keyword>
<dbReference type="Gene3D" id="1.10.10.2570">
    <property type="match status" value="1"/>
</dbReference>
<dbReference type="GO" id="GO:0015031">
    <property type="term" value="P:protein transport"/>
    <property type="evidence" value="ECO:0007669"/>
    <property type="project" value="UniProtKB-KW"/>
</dbReference>
<dbReference type="GO" id="GO:0000045">
    <property type="term" value="P:autophagosome assembly"/>
    <property type="evidence" value="ECO:0007669"/>
    <property type="project" value="InterPro"/>
</dbReference>
<dbReference type="FunFam" id="1.10.10.2570:FF:000001">
    <property type="entry name" value="Autophagy-related protein 29"/>
    <property type="match status" value="1"/>
</dbReference>
<evidence type="ECO:0000256" key="6">
    <source>
        <dbReference type="ARBA" id="ARBA00023006"/>
    </source>
</evidence>
<evidence type="ECO:0000256" key="2">
    <source>
        <dbReference type="ARBA" id="ARBA00010082"/>
    </source>
</evidence>
<reference evidence="10" key="1">
    <citation type="journal article" date="2020" name="Stud. Mycol.">
        <title>101 Dothideomycetes genomes: a test case for predicting lifestyles and emergence of pathogens.</title>
        <authorList>
            <person name="Haridas S."/>
            <person name="Albert R."/>
            <person name="Binder M."/>
            <person name="Bloem J."/>
            <person name="Labutti K."/>
            <person name="Salamov A."/>
            <person name="Andreopoulos B."/>
            <person name="Baker S."/>
            <person name="Barry K."/>
            <person name="Bills G."/>
            <person name="Bluhm B."/>
            <person name="Cannon C."/>
            <person name="Castanera R."/>
            <person name="Culley D."/>
            <person name="Daum C."/>
            <person name="Ezra D."/>
            <person name="Gonzalez J."/>
            <person name="Henrissat B."/>
            <person name="Kuo A."/>
            <person name="Liang C."/>
            <person name="Lipzen A."/>
            <person name="Lutzoni F."/>
            <person name="Magnuson J."/>
            <person name="Mondo S."/>
            <person name="Nolan M."/>
            <person name="Ohm R."/>
            <person name="Pangilinan J."/>
            <person name="Park H.-J."/>
            <person name="Ramirez L."/>
            <person name="Alfaro M."/>
            <person name="Sun H."/>
            <person name="Tritt A."/>
            <person name="Yoshinaga Y."/>
            <person name="Zwiers L.-H."/>
            <person name="Turgeon B."/>
            <person name="Goodwin S."/>
            <person name="Spatafora J."/>
            <person name="Crous P."/>
            <person name="Grigoriev I."/>
        </authorList>
    </citation>
    <scope>NUCLEOTIDE SEQUENCE</scope>
    <source>
        <strain evidence="10">CBS 101060</strain>
    </source>
</reference>
<evidence type="ECO:0000256" key="3">
    <source>
        <dbReference type="ARBA" id="ARBA00013784"/>
    </source>
</evidence>
<keyword evidence="4" id="KW-0813">Transport</keyword>
<feature type="compositionally biased region" description="Low complexity" evidence="8">
    <location>
        <begin position="221"/>
        <end position="237"/>
    </location>
</feature>
<evidence type="ECO:0000256" key="1">
    <source>
        <dbReference type="ARBA" id="ARBA00004329"/>
    </source>
</evidence>
<accession>A0A9P4SB41</accession>
<dbReference type="Pfam" id="PF18388">
    <property type="entry name" value="ATG29_N"/>
    <property type="match status" value="1"/>
</dbReference>
<dbReference type="GO" id="GO:0000407">
    <property type="term" value="C:phagophore assembly site"/>
    <property type="evidence" value="ECO:0007669"/>
    <property type="project" value="UniProtKB-SubCell"/>
</dbReference>
<comment type="caution">
    <text evidence="10">The sequence shown here is derived from an EMBL/GenBank/DDBJ whole genome shotgun (WGS) entry which is preliminary data.</text>
</comment>
<dbReference type="EMBL" id="MU006095">
    <property type="protein sequence ID" value="KAF2839179.1"/>
    <property type="molecule type" value="Genomic_DNA"/>
</dbReference>
<evidence type="ECO:0000313" key="10">
    <source>
        <dbReference type="EMBL" id="KAF2839179.1"/>
    </source>
</evidence>
<feature type="region of interest" description="Disordered" evidence="8">
    <location>
        <begin position="1"/>
        <end position="41"/>
    </location>
</feature>
<dbReference type="InterPro" id="IPR040666">
    <property type="entry name" value="Atg29_N"/>
</dbReference>